<comment type="caution">
    <text evidence="4">The sequence shown here is derived from an EMBL/GenBank/DDBJ whole genome shotgun (WGS) entry which is preliminary data.</text>
</comment>
<dbReference type="Proteomes" id="UP000230132">
    <property type="component" value="Unassembled WGS sequence"/>
</dbReference>
<evidence type="ECO:0000313" key="5">
    <source>
        <dbReference type="Proteomes" id="UP000230132"/>
    </source>
</evidence>
<dbReference type="PANTHER" id="PTHR42700">
    <property type="entry name" value="SULFATE ADENYLYLTRANSFERASE"/>
    <property type="match status" value="1"/>
</dbReference>
<evidence type="ECO:0000256" key="2">
    <source>
        <dbReference type="SAM" id="Coils"/>
    </source>
</evidence>
<feature type="domain" description="ATP-sulfurylase PUA-like" evidence="3">
    <location>
        <begin position="2"/>
        <end position="117"/>
    </location>
</feature>
<sequence>MQLVDNVLQGKEREEAIKRAESLPFLVLDEEQVKDVKNIAKGVYSPLTGFLKRDDFERVVKEMCLVSGEVWPIPIVLNISKQEAAELEKTQEKTQEKVLALKDEKGEVVALFKDSSLSERLAKQARATLEESFSLKQVLSREIKLTESV</sequence>
<evidence type="ECO:0000313" key="4">
    <source>
        <dbReference type="EMBL" id="PIR90567.1"/>
    </source>
</evidence>
<organism evidence="4 5">
    <name type="scientific">bacterium (Candidatus Gribaldobacteria) CG10_big_fil_rev_8_21_14_0_10_37_21</name>
    <dbReference type="NCBI Taxonomy" id="2014275"/>
    <lineage>
        <taxon>Bacteria</taxon>
        <taxon>Candidatus Gribaldobacteria</taxon>
    </lineage>
</organism>
<dbReference type="SUPFAM" id="SSF88697">
    <property type="entry name" value="PUA domain-like"/>
    <property type="match status" value="1"/>
</dbReference>
<protein>
    <recommendedName>
        <fullName evidence="3">ATP-sulfurylase PUA-like domain-containing protein</fullName>
    </recommendedName>
</protein>
<feature type="coiled-coil region" evidence="2">
    <location>
        <begin position="77"/>
        <end position="104"/>
    </location>
</feature>
<dbReference type="InterPro" id="IPR025980">
    <property type="entry name" value="ATP-Sase_PUA-like_dom"/>
</dbReference>
<dbReference type="EMBL" id="PFAX01000014">
    <property type="protein sequence ID" value="PIR90567.1"/>
    <property type="molecule type" value="Genomic_DNA"/>
</dbReference>
<dbReference type="GO" id="GO:0005737">
    <property type="term" value="C:cytoplasm"/>
    <property type="evidence" value="ECO:0007669"/>
    <property type="project" value="TreeGrafter"/>
</dbReference>
<accession>A0A2H0UUS5</accession>
<keyword evidence="2" id="KW-0175">Coiled coil</keyword>
<dbReference type="GO" id="GO:0019379">
    <property type="term" value="P:sulfate assimilation, phosphoadenylyl sulfate reduction by phosphoadenylyl-sulfate reductase (thioredoxin)"/>
    <property type="evidence" value="ECO:0007669"/>
    <property type="project" value="TreeGrafter"/>
</dbReference>
<dbReference type="InterPro" id="IPR015947">
    <property type="entry name" value="PUA-like_sf"/>
</dbReference>
<gene>
    <name evidence="4" type="ORF">COU05_01320</name>
</gene>
<dbReference type="GO" id="GO:0010134">
    <property type="term" value="P:sulfate assimilation via adenylyl sulfate reduction"/>
    <property type="evidence" value="ECO:0007669"/>
    <property type="project" value="TreeGrafter"/>
</dbReference>
<dbReference type="InterPro" id="IPR050512">
    <property type="entry name" value="Sulf_AdTrans/APS_kinase"/>
</dbReference>
<name>A0A2H0UUS5_9BACT</name>
<proteinExistence type="predicted"/>
<dbReference type="GO" id="GO:0004781">
    <property type="term" value="F:sulfate adenylyltransferase (ATP) activity"/>
    <property type="evidence" value="ECO:0007669"/>
    <property type="project" value="TreeGrafter"/>
</dbReference>
<reference evidence="5" key="1">
    <citation type="submission" date="2017-09" db="EMBL/GenBank/DDBJ databases">
        <title>Depth-based differentiation of microbial function through sediment-hosted aquifers and enrichment of novel symbionts in the deep terrestrial subsurface.</title>
        <authorList>
            <person name="Probst A.J."/>
            <person name="Ladd B."/>
            <person name="Jarett J.K."/>
            <person name="Geller-Mcgrath D.E."/>
            <person name="Sieber C.M.K."/>
            <person name="Emerson J.B."/>
            <person name="Anantharaman K."/>
            <person name="Thomas B.C."/>
            <person name="Malmstrom R."/>
            <person name="Stieglmeier M."/>
            <person name="Klingl A."/>
            <person name="Woyke T."/>
            <person name="Ryan C.M."/>
            <person name="Banfield J.F."/>
        </authorList>
    </citation>
    <scope>NUCLEOTIDE SEQUENCE [LARGE SCALE GENOMIC DNA]</scope>
</reference>
<dbReference type="Pfam" id="PF14306">
    <property type="entry name" value="PUA_2"/>
    <property type="match status" value="1"/>
</dbReference>
<dbReference type="PANTHER" id="PTHR42700:SF1">
    <property type="entry name" value="SULFATE ADENYLYLTRANSFERASE"/>
    <property type="match status" value="1"/>
</dbReference>
<keyword evidence="1" id="KW-0808">Transferase</keyword>
<dbReference type="AlphaFoldDB" id="A0A2H0UUS5"/>
<dbReference type="Gene3D" id="3.10.400.10">
    <property type="entry name" value="Sulfate adenylyltransferase"/>
    <property type="match status" value="1"/>
</dbReference>
<evidence type="ECO:0000259" key="3">
    <source>
        <dbReference type="Pfam" id="PF14306"/>
    </source>
</evidence>
<evidence type="ECO:0000256" key="1">
    <source>
        <dbReference type="ARBA" id="ARBA00022679"/>
    </source>
</evidence>